<dbReference type="InterPro" id="IPR015421">
    <property type="entry name" value="PyrdxlP-dep_Trfase_major"/>
</dbReference>
<dbReference type="Pfam" id="PF00202">
    <property type="entry name" value="Aminotran_3"/>
    <property type="match status" value="1"/>
</dbReference>
<dbReference type="NCBIfam" id="NF005685">
    <property type="entry name" value="PRK07483.1"/>
    <property type="match status" value="1"/>
</dbReference>
<dbReference type="EMBL" id="WEKT01000021">
    <property type="protein sequence ID" value="MZI93973.1"/>
    <property type="molecule type" value="Genomic_DNA"/>
</dbReference>
<dbReference type="FunFam" id="3.40.640.10:FF:000014">
    <property type="entry name" value="Adenosylmethionine-8-amino-7-oxononanoate aminotransferase, probable"/>
    <property type="match status" value="1"/>
</dbReference>
<comment type="caution">
    <text evidence="7">The sequence shown here is derived from an EMBL/GenBank/DDBJ whole genome shotgun (WGS) entry which is preliminary data.</text>
</comment>
<organism evidence="7 8">
    <name type="scientific">Vibrio eleionomae</name>
    <dbReference type="NCBI Taxonomy" id="2653505"/>
    <lineage>
        <taxon>Bacteria</taxon>
        <taxon>Pseudomonadati</taxon>
        <taxon>Pseudomonadota</taxon>
        <taxon>Gammaproteobacteria</taxon>
        <taxon>Vibrionales</taxon>
        <taxon>Vibrionaceae</taxon>
        <taxon>Vibrio</taxon>
    </lineage>
</organism>
<reference evidence="7 8" key="1">
    <citation type="submission" date="2019-10" db="EMBL/GenBank/DDBJ databases">
        <title>Vibrio sp. nov. isolated from a shrimp pond.</title>
        <authorList>
            <person name="Gomez-Gil B."/>
            <person name="Enciso-Ibarra J."/>
            <person name="Enciso-Ibarra K."/>
            <person name="Bolan-Mejia C."/>
        </authorList>
    </citation>
    <scope>NUCLEOTIDE SEQUENCE [LARGE SCALE GENOMIC DNA]</scope>
    <source>
        <strain evidence="7 8">CAIM 722</strain>
    </source>
</reference>
<keyword evidence="4 7" id="KW-0808">Transferase</keyword>
<protein>
    <submittedName>
        <fullName evidence="7">Aspartate aminotransferase family protein</fullName>
    </submittedName>
</protein>
<gene>
    <name evidence="7" type="ORF">F9817_12295</name>
</gene>
<dbReference type="InterPro" id="IPR015422">
    <property type="entry name" value="PyrdxlP-dep_Trfase_small"/>
</dbReference>
<dbReference type="GO" id="GO:0008483">
    <property type="term" value="F:transaminase activity"/>
    <property type="evidence" value="ECO:0007669"/>
    <property type="project" value="UniProtKB-KW"/>
</dbReference>
<evidence type="ECO:0000256" key="4">
    <source>
        <dbReference type="ARBA" id="ARBA00022679"/>
    </source>
</evidence>
<dbReference type="PROSITE" id="PS00600">
    <property type="entry name" value="AA_TRANSFER_CLASS_3"/>
    <property type="match status" value="1"/>
</dbReference>
<dbReference type="AlphaFoldDB" id="A0A7X4LL52"/>
<dbReference type="InterPro" id="IPR049704">
    <property type="entry name" value="Aminotrans_3_PPA_site"/>
</dbReference>
<dbReference type="SUPFAM" id="SSF53383">
    <property type="entry name" value="PLP-dependent transferases"/>
    <property type="match status" value="1"/>
</dbReference>
<keyword evidence="3 7" id="KW-0032">Aminotransferase</keyword>
<evidence type="ECO:0000256" key="2">
    <source>
        <dbReference type="ARBA" id="ARBA00008954"/>
    </source>
</evidence>
<evidence type="ECO:0000256" key="6">
    <source>
        <dbReference type="RuleBase" id="RU003560"/>
    </source>
</evidence>
<dbReference type="Proteomes" id="UP000462621">
    <property type="component" value="Unassembled WGS sequence"/>
</dbReference>
<dbReference type="Gene3D" id="3.90.1150.10">
    <property type="entry name" value="Aspartate Aminotransferase, domain 1"/>
    <property type="match status" value="1"/>
</dbReference>
<keyword evidence="5 6" id="KW-0663">Pyridoxal phosphate</keyword>
<evidence type="ECO:0000313" key="8">
    <source>
        <dbReference type="Proteomes" id="UP000462621"/>
    </source>
</evidence>
<dbReference type="RefSeq" id="WP_161155934.1">
    <property type="nucleotide sequence ID" value="NZ_WEKT01000021.1"/>
</dbReference>
<dbReference type="GO" id="GO:0030170">
    <property type="term" value="F:pyridoxal phosphate binding"/>
    <property type="evidence" value="ECO:0007669"/>
    <property type="project" value="InterPro"/>
</dbReference>
<evidence type="ECO:0000256" key="1">
    <source>
        <dbReference type="ARBA" id="ARBA00001933"/>
    </source>
</evidence>
<name>A0A7X4LL52_9VIBR</name>
<evidence type="ECO:0000313" key="7">
    <source>
        <dbReference type="EMBL" id="MZI93973.1"/>
    </source>
</evidence>
<sequence length="447" mass="48620">MNHIFQRHCHSNLPIAVKGQGVYITDSTGKQYLDGSGGAAVSCLGHNHPHVRSALHHQIDQLAYAHTGFFNTDATEALAEKLIQYAPGSLDKVYFLSGGSEAIEAALKVARQYCVEKGETSRSQFIARKQSYHGNTLGALAAGGNALRRAPFAPLLMDVHHISPCFSYRNKENNETSFEYGQRVANELEDKILEVGAENIIGFIAEPVVGATIGAVAAEEGYFKRVRAICNKYNILLILDEVMCGIGRTGTLFAHEQENIEADIVTVAKGLGAGYQPIAAMLTSKEIHDTISNGSGFFQHGHTYMGHAVAAAGSLAVLETIENEKLLGQVIEKGHTLQNALMERLSSHPFVGDIRGRGLFRGIELVRDRETKQPFSKQTLLHSKLKSQAMDLGLMCYPMQGTADGENGHHILLAPAFIMNNNQIDELADKLSNTIDLVTKSIIGTEK</sequence>
<dbReference type="CDD" id="cd00610">
    <property type="entry name" value="OAT_like"/>
    <property type="match status" value="1"/>
</dbReference>
<dbReference type="InterPro" id="IPR005814">
    <property type="entry name" value="Aminotrans_3"/>
</dbReference>
<dbReference type="PANTHER" id="PTHR43094">
    <property type="entry name" value="AMINOTRANSFERASE"/>
    <property type="match status" value="1"/>
</dbReference>
<evidence type="ECO:0000256" key="5">
    <source>
        <dbReference type="ARBA" id="ARBA00022898"/>
    </source>
</evidence>
<dbReference type="Gene3D" id="3.40.640.10">
    <property type="entry name" value="Type I PLP-dependent aspartate aminotransferase-like (Major domain)"/>
    <property type="match status" value="1"/>
</dbReference>
<comment type="similarity">
    <text evidence="2 6">Belongs to the class-III pyridoxal-phosphate-dependent aminotransferase family.</text>
</comment>
<keyword evidence="8" id="KW-1185">Reference proteome</keyword>
<dbReference type="InterPro" id="IPR015424">
    <property type="entry name" value="PyrdxlP-dep_Trfase"/>
</dbReference>
<dbReference type="PANTHER" id="PTHR43094:SF1">
    <property type="entry name" value="AMINOTRANSFERASE CLASS-III"/>
    <property type="match status" value="1"/>
</dbReference>
<dbReference type="GO" id="GO:0005829">
    <property type="term" value="C:cytosol"/>
    <property type="evidence" value="ECO:0007669"/>
    <property type="project" value="TreeGrafter"/>
</dbReference>
<accession>A0A7X4LL52</accession>
<comment type="cofactor">
    <cofactor evidence="1">
        <name>pyridoxal 5'-phosphate</name>
        <dbReference type="ChEBI" id="CHEBI:597326"/>
    </cofactor>
</comment>
<evidence type="ECO:0000256" key="3">
    <source>
        <dbReference type="ARBA" id="ARBA00022576"/>
    </source>
</evidence>
<proteinExistence type="inferred from homology"/>